<feature type="transmembrane region" description="Helical" evidence="1">
    <location>
        <begin position="264"/>
        <end position="288"/>
    </location>
</feature>
<feature type="transmembrane region" description="Helical" evidence="1">
    <location>
        <begin position="36"/>
        <end position="61"/>
    </location>
</feature>
<feature type="transmembrane region" description="Helical" evidence="1">
    <location>
        <begin position="300"/>
        <end position="323"/>
    </location>
</feature>
<dbReference type="PANTHER" id="PTHR37814">
    <property type="entry name" value="CONSERVED MEMBRANE PROTEIN"/>
    <property type="match status" value="1"/>
</dbReference>
<name>A0A645CP72_9ZZZZ</name>
<organism evidence="2">
    <name type="scientific">bioreactor metagenome</name>
    <dbReference type="NCBI Taxonomy" id="1076179"/>
    <lineage>
        <taxon>unclassified sequences</taxon>
        <taxon>metagenomes</taxon>
        <taxon>ecological metagenomes</taxon>
    </lineage>
</organism>
<evidence type="ECO:0000256" key="1">
    <source>
        <dbReference type="SAM" id="Phobius"/>
    </source>
</evidence>
<feature type="transmembrane region" description="Helical" evidence="1">
    <location>
        <begin position="141"/>
        <end position="163"/>
    </location>
</feature>
<sequence>MSPFKEVCKIAGAFVGVIVGAGFASGQEILQFFASFGAMGLVGCAVAGVAFVLLSMAFSTMGQRLLAHSHKEVVTAILGKHLGWVFDMLITFFLFAITVVMLAGAGSLLHQWLGVPEVWGSVIATIATVLIVCLDVTSVIAFIGAVTPFLMFMTVVVAGYVLTTPHPDHAALQAAAATQPKGASQWLVAALLYVSYNTVAGMPFLVIMGGQASSRKVALWGGVLGGLLLSVLMLLIAATMYLRMDTIGGLSMPMLSIATQISPWLGHLMSLVIFGMILNTAVGMLYAFMARIVPANTRQFRIGTAVAGVVALAGSFVGFIQLVGVVYPIYGYIGFVLMALGLIGWLRMQRNQSQQTSSATR</sequence>
<protein>
    <recommendedName>
        <fullName evidence="3">Membrane protein YkvI</fullName>
    </recommendedName>
</protein>
<feature type="transmembrane region" description="Helical" evidence="1">
    <location>
        <begin position="219"/>
        <end position="244"/>
    </location>
</feature>
<keyword evidence="1" id="KW-1133">Transmembrane helix</keyword>
<dbReference type="PANTHER" id="PTHR37814:SF1">
    <property type="entry name" value="MEMBRANE PROTEIN"/>
    <property type="match status" value="1"/>
</dbReference>
<feature type="transmembrane region" description="Helical" evidence="1">
    <location>
        <begin position="82"/>
        <end position="106"/>
    </location>
</feature>
<keyword evidence="1" id="KW-0812">Transmembrane</keyword>
<dbReference type="InterPro" id="IPR038728">
    <property type="entry name" value="YkvI-like"/>
</dbReference>
<dbReference type="EMBL" id="VSSQ01028833">
    <property type="protein sequence ID" value="MPM78707.1"/>
    <property type="molecule type" value="Genomic_DNA"/>
</dbReference>
<keyword evidence="1" id="KW-0472">Membrane</keyword>
<comment type="caution">
    <text evidence="2">The sequence shown here is derived from an EMBL/GenBank/DDBJ whole genome shotgun (WGS) entry which is preliminary data.</text>
</comment>
<gene>
    <name evidence="2" type="ORF">SDC9_125718</name>
</gene>
<feature type="transmembrane region" description="Helical" evidence="1">
    <location>
        <begin position="118"/>
        <end position="134"/>
    </location>
</feature>
<reference evidence="2" key="1">
    <citation type="submission" date="2019-08" db="EMBL/GenBank/DDBJ databases">
        <authorList>
            <person name="Kucharzyk K."/>
            <person name="Murdoch R.W."/>
            <person name="Higgins S."/>
            <person name="Loffler F."/>
        </authorList>
    </citation>
    <scope>NUCLEOTIDE SEQUENCE</scope>
</reference>
<accession>A0A645CP72</accession>
<feature type="transmembrane region" description="Helical" evidence="1">
    <location>
        <begin position="183"/>
        <end position="207"/>
    </location>
</feature>
<feature type="transmembrane region" description="Helical" evidence="1">
    <location>
        <begin position="329"/>
        <end position="346"/>
    </location>
</feature>
<evidence type="ECO:0000313" key="2">
    <source>
        <dbReference type="EMBL" id="MPM78707.1"/>
    </source>
</evidence>
<evidence type="ECO:0008006" key="3">
    <source>
        <dbReference type="Google" id="ProtNLM"/>
    </source>
</evidence>
<dbReference type="AlphaFoldDB" id="A0A645CP72"/>
<proteinExistence type="predicted"/>